<proteinExistence type="predicted"/>
<sequence>MLPKITELVFNETITQTEQPVVPGKSFLFDFETGEFVFSNGKMIEITGKEALKQWIHKTILTARQRFVVYMDNPDHGIRAEDLIGTNYPADFINKSMENELKGALLVNQEINSLTNFSAVKSEGKLSVSFTVNSIYDTFPEEVTISG</sequence>
<dbReference type="InterPro" id="IPR020288">
    <property type="entry name" value="Sheath_initiator"/>
</dbReference>
<comment type="caution">
    <text evidence="1">The sequence shown here is derived from an EMBL/GenBank/DDBJ whole genome shotgun (WGS) entry which is preliminary data.</text>
</comment>
<evidence type="ECO:0000313" key="2">
    <source>
        <dbReference type="Proteomes" id="UP001597561"/>
    </source>
</evidence>
<organism evidence="1 2">
    <name type="scientific">Jeotgalibacillus terrae</name>
    <dbReference type="NCBI Taxonomy" id="587735"/>
    <lineage>
        <taxon>Bacteria</taxon>
        <taxon>Bacillati</taxon>
        <taxon>Bacillota</taxon>
        <taxon>Bacilli</taxon>
        <taxon>Bacillales</taxon>
        <taxon>Caryophanaceae</taxon>
        <taxon>Jeotgalibacillus</taxon>
    </lineage>
</organism>
<reference evidence="2" key="1">
    <citation type="journal article" date="2019" name="Int. J. Syst. Evol. Microbiol.">
        <title>The Global Catalogue of Microorganisms (GCM) 10K type strain sequencing project: providing services to taxonomists for standard genome sequencing and annotation.</title>
        <authorList>
            <consortium name="The Broad Institute Genomics Platform"/>
            <consortium name="The Broad Institute Genome Sequencing Center for Infectious Disease"/>
            <person name="Wu L."/>
            <person name="Ma J."/>
        </authorList>
    </citation>
    <scope>NUCLEOTIDE SEQUENCE [LARGE SCALE GENOMIC DNA]</scope>
    <source>
        <strain evidence="2">KCTC 13528</strain>
    </source>
</reference>
<evidence type="ECO:0000313" key="1">
    <source>
        <dbReference type="EMBL" id="MFD2911344.1"/>
    </source>
</evidence>
<keyword evidence="2" id="KW-1185">Reference proteome</keyword>
<dbReference type="EMBL" id="JBHUPG010000008">
    <property type="protein sequence ID" value="MFD2911344.1"/>
    <property type="molecule type" value="Genomic_DNA"/>
</dbReference>
<dbReference type="RefSeq" id="WP_204727893.1">
    <property type="nucleotide sequence ID" value="NZ_JAFBDK010000001.1"/>
</dbReference>
<dbReference type="Proteomes" id="UP001597561">
    <property type="component" value="Unassembled WGS sequence"/>
</dbReference>
<protein>
    <submittedName>
        <fullName evidence="1">DUF2634 domain-containing protein</fullName>
    </submittedName>
</protein>
<accession>A0ABW5ZEE6</accession>
<name>A0ABW5ZEE6_9BACL</name>
<gene>
    <name evidence="1" type="ORF">ACFS5P_05610</name>
</gene>
<dbReference type="Pfam" id="PF10934">
    <property type="entry name" value="Sheath_initiator"/>
    <property type="match status" value="1"/>
</dbReference>